<proteinExistence type="predicted"/>
<dbReference type="AlphaFoldDB" id="A0A285RWI1"/>
<dbReference type="SUPFAM" id="SSF50494">
    <property type="entry name" value="Trypsin-like serine proteases"/>
    <property type="match status" value="1"/>
</dbReference>
<dbReference type="InterPro" id="IPR009003">
    <property type="entry name" value="Peptidase_S1_PA"/>
</dbReference>
<gene>
    <name evidence="4" type="ORF">SAMN02910411_1557</name>
</gene>
<dbReference type="Gene3D" id="2.60.200.20">
    <property type="match status" value="1"/>
</dbReference>
<dbReference type="PANTHER" id="PTHR23308">
    <property type="entry name" value="NUCLEAR INHIBITOR OF PROTEIN PHOSPHATASE-1"/>
    <property type="match status" value="1"/>
</dbReference>
<evidence type="ECO:0000259" key="3">
    <source>
        <dbReference type="PROSITE" id="PS50006"/>
    </source>
</evidence>
<feature type="signal peptide" evidence="2">
    <location>
        <begin position="1"/>
        <end position="26"/>
    </location>
</feature>
<dbReference type="InterPro" id="IPR043504">
    <property type="entry name" value="Peptidase_S1_PA_chymotrypsin"/>
</dbReference>
<dbReference type="Pfam" id="PF13365">
    <property type="entry name" value="Trypsin_2"/>
    <property type="match status" value="1"/>
</dbReference>
<dbReference type="Proteomes" id="UP000219563">
    <property type="component" value="Unassembled WGS sequence"/>
</dbReference>
<dbReference type="CDD" id="cd00060">
    <property type="entry name" value="FHA"/>
    <property type="match status" value="1"/>
</dbReference>
<name>A0A285RWI1_9FIRM</name>
<feature type="domain" description="FHA" evidence="3">
    <location>
        <begin position="417"/>
        <end position="468"/>
    </location>
</feature>
<keyword evidence="1" id="KW-1133">Transmembrane helix</keyword>
<keyword evidence="2" id="KW-0732">Signal</keyword>
<protein>
    <submittedName>
        <fullName evidence="4">Forkhead associated (FHA) domain, binds pSer, pThr, pTyr</fullName>
    </submittedName>
</protein>
<evidence type="ECO:0000313" key="4">
    <source>
        <dbReference type="EMBL" id="SOB98890.1"/>
    </source>
</evidence>
<reference evidence="4 5" key="1">
    <citation type="submission" date="2017-08" db="EMBL/GenBank/DDBJ databases">
        <authorList>
            <person name="de Groot N.N."/>
        </authorList>
    </citation>
    <scope>NUCLEOTIDE SEQUENCE [LARGE SCALE GENOMIC DNA]</scope>
    <source>
        <strain evidence="4 5">DSM 9787</strain>
    </source>
</reference>
<dbReference type="RefSeq" id="WP_097076068.1">
    <property type="nucleotide sequence ID" value="NZ_OBMR01000004.1"/>
</dbReference>
<sequence length="493" mass="53496">MKGFKALCVLSLGLIMAFSPVYKVQAADDTSNAESAKDGVVQVNIVFTDESNVKHIICGASGFLIGDSEGSEYVITCNHILNPDDETITAALEYLELPNSEEDVAKISFSTEVVVEGDVVLSTTVVNTSAELDLAVLQLPQPIYTKSPLTLLTSQNYEVANLPYAIADTVYAMGYPDAITYDSETQYYSDEQVAMTMGHIVNLVNLQNVQVIESDAAVGANNCGGPLVDEYGYVIGMNLLTSDGMYSCALDSTKITKLLDGLGIQYSCEYERPVEEEEAPETEVSDTKDKGIPTYVIVIICVGIVAVVAGITTTVIVIVINKDKPKKKSKKQLKQEEEARMQSFINKPGVKTPNDPFKFESSNDNYGPTDTVILAGKPASSETTILGQGQGISQQIKMGTLIRVKTGEKIPLNKGYFTIGKDSLHADYYVKDNGTISRQHAAIRQTNNGIFLEDCNSTNGTWLNGVKLEKGGKQKLSNGSVIKISNEEFKYEL</sequence>
<dbReference type="EMBL" id="OBMR01000004">
    <property type="protein sequence ID" value="SOB98890.1"/>
    <property type="molecule type" value="Genomic_DNA"/>
</dbReference>
<dbReference type="PROSITE" id="PS50006">
    <property type="entry name" value="FHA_DOMAIN"/>
    <property type="match status" value="1"/>
</dbReference>
<feature type="transmembrane region" description="Helical" evidence="1">
    <location>
        <begin position="295"/>
        <end position="320"/>
    </location>
</feature>
<dbReference type="Gene3D" id="2.40.10.10">
    <property type="entry name" value="Trypsin-like serine proteases"/>
    <property type="match status" value="2"/>
</dbReference>
<dbReference type="InterPro" id="IPR050923">
    <property type="entry name" value="Cell_Proc_Reg/RNA_Proc"/>
</dbReference>
<organism evidence="4 5">
    <name type="scientific">Pseudobutyrivibrio ruminis DSM 9787</name>
    <dbReference type="NCBI Taxonomy" id="1123011"/>
    <lineage>
        <taxon>Bacteria</taxon>
        <taxon>Bacillati</taxon>
        <taxon>Bacillota</taxon>
        <taxon>Clostridia</taxon>
        <taxon>Lachnospirales</taxon>
        <taxon>Lachnospiraceae</taxon>
        <taxon>Pseudobutyrivibrio</taxon>
    </lineage>
</organism>
<dbReference type="SUPFAM" id="SSF49879">
    <property type="entry name" value="SMAD/FHA domain"/>
    <property type="match status" value="1"/>
</dbReference>
<feature type="chain" id="PRO_5012470705" evidence="2">
    <location>
        <begin position="27"/>
        <end position="493"/>
    </location>
</feature>
<keyword evidence="1" id="KW-0812">Transmembrane</keyword>
<dbReference type="InterPro" id="IPR000253">
    <property type="entry name" value="FHA_dom"/>
</dbReference>
<evidence type="ECO:0000313" key="5">
    <source>
        <dbReference type="Proteomes" id="UP000219563"/>
    </source>
</evidence>
<evidence type="ECO:0000256" key="2">
    <source>
        <dbReference type="SAM" id="SignalP"/>
    </source>
</evidence>
<dbReference type="Pfam" id="PF00498">
    <property type="entry name" value="FHA"/>
    <property type="match status" value="1"/>
</dbReference>
<evidence type="ECO:0000256" key="1">
    <source>
        <dbReference type="SAM" id="Phobius"/>
    </source>
</evidence>
<accession>A0A285RWI1</accession>
<dbReference type="SMART" id="SM00240">
    <property type="entry name" value="FHA"/>
    <property type="match status" value="1"/>
</dbReference>
<keyword evidence="1" id="KW-0472">Membrane</keyword>
<dbReference type="InterPro" id="IPR008984">
    <property type="entry name" value="SMAD_FHA_dom_sf"/>
</dbReference>